<dbReference type="Proteomes" id="UP000006798">
    <property type="component" value="Plasmid pBB1"/>
</dbReference>
<gene>
    <name evidence="2" type="ordered locus">CNE_BB1p06920</name>
</gene>
<sequence length="81" mass="9102">MARYFQLMARVFCVGAIIVIAAIASRQAYLRSTAEADQADADEEPATMMMIRCETMHARLQSRHPSAADAEERPRARCRES</sequence>
<feature type="compositionally biased region" description="Basic and acidic residues" evidence="1">
    <location>
        <begin position="70"/>
        <end position="81"/>
    </location>
</feature>
<proteinExistence type="predicted"/>
<protein>
    <submittedName>
        <fullName evidence="2">Uncharacterized protein</fullName>
    </submittedName>
</protein>
<reference evidence="2 3" key="1">
    <citation type="journal article" date="2011" name="J. Bacteriol.">
        <title>Complete genome sequence of the type strain Cupriavidus necator N-1.</title>
        <authorList>
            <person name="Poehlein A."/>
            <person name="Kusian B."/>
            <person name="Friedrich B."/>
            <person name="Daniel R."/>
            <person name="Bowien B."/>
        </authorList>
    </citation>
    <scope>NUCLEOTIDE SEQUENCE [LARGE SCALE GENOMIC DNA]</scope>
    <source>
        <strain evidence="3">ATCC 43291 / DSM 13513 / CCUG 52238 / LMG 8453 / N-1</strain>
        <plasmid evidence="2 3">pBB1</plasmid>
    </source>
</reference>
<evidence type="ECO:0000313" key="3">
    <source>
        <dbReference type="Proteomes" id="UP000006798"/>
    </source>
</evidence>
<evidence type="ECO:0000313" key="2">
    <source>
        <dbReference type="EMBL" id="AEI82112.1"/>
    </source>
</evidence>
<organism evidence="2 3">
    <name type="scientific">Cupriavidus necator (strain ATCC 43291 / DSM 13513 / CCUG 52238 / LMG 8453 / N-1)</name>
    <name type="common">Ralstonia eutropha</name>
    <dbReference type="NCBI Taxonomy" id="1042878"/>
    <lineage>
        <taxon>Bacteria</taxon>
        <taxon>Pseudomonadati</taxon>
        <taxon>Pseudomonadota</taxon>
        <taxon>Betaproteobacteria</taxon>
        <taxon>Burkholderiales</taxon>
        <taxon>Burkholderiaceae</taxon>
        <taxon>Cupriavidus</taxon>
    </lineage>
</organism>
<geneLocation type="plasmid" evidence="2 3">
    <name>pBB1</name>
</geneLocation>
<dbReference type="EMBL" id="CP002879">
    <property type="protein sequence ID" value="AEI82112.1"/>
    <property type="molecule type" value="Genomic_DNA"/>
</dbReference>
<keyword evidence="2" id="KW-0614">Plasmid</keyword>
<feature type="region of interest" description="Disordered" evidence="1">
    <location>
        <begin position="59"/>
        <end position="81"/>
    </location>
</feature>
<dbReference type="HOGENOM" id="CLU_2540159_0_0_4"/>
<accession>F8GXP2</accession>
<dbReference type="AlphaFoldDB" id="F8GXP2"/>
<dbReference type="KEGG" id="cnc:CNE_BB1p06920"/>
<name>F8GXP2_CUPNN</name>
<evidence type="ECO:0000256" key="1">
    <source>
        <dbReference type="SAM" id="MobiDB-lite"/>
    </source>
</evidence>